<organism evidence="1 2">
    <name type="scientific">Neotabrizicola shimadae</name>
    <dbReference type="NCBI Taxonomy" id="2807096"/>
    <lineage>
        <taxon>Bacteria</taxon>
        <taxon>Pseudomonadati</taxon>
        <taxon>Pseudomonadota</taxon>
        <taxon>Alphaproteobacteria</taxon>
        <taxon>Rhodobacterales</taxon>
        <taxon>Paracoccaceae</taxon>
        <taxon>Neotabrizicola</taxon>
    </lineage>
</organism>
<gene>
    <name evidence="1" type="ORF">JO391_16515</name>
</gene>
<keyword evidence="2" id="KW-1185">Reference proteome</keyword>
<dbReference type="AlphaFoldDB" id="A0A8G0ZRV7"/>
<sequence length="191" mass="21594">MRFQQLYYVLDTQYRILWVGGDWDEFALANAGEAARSNEVLSTSLFTHIVDQPTADAVVRLVDVVRASQAPLRIDYRCDSPTMLRRYQMTIQPMRDDRVLLVHDLRDARTFHQPLTHWKYRKDAHHLKCSFCCSVGTGPGEWTLPENLTGPHPEEVAYTMCPSCSGRVDEAISSLVANRSPKNPVTGGFGP</sequence>
<name>A0A8G0ZRV7_9RHOB</name>
<evidence type="ECO:0000313" key="1">
    <source>
        <dbReference type="EMBL" id="QYZ69319.1"/>
    </source>
</evidence>
<dbReference type="EMBL" id="CP069370">
    <property type="protein sequence ID" value="QYZ69319.1"/>
    <property type="molecule type" value="Genomic_DNA"/>
</dbReference>
<protein>
    <submittedName>
        <fullName evidence="1">Uncharacterized protein</fullName>
    </submittedName>
</protein>
<dbReference type="KEGG" id="nsm:JO391_16515"/>
<accession>A0A8G0ZRV7</accession>
<proteinExistence type="predicted"/>
<evidence type="ECO:0000313" key="2">
    <source>
        <dbReference type="Proteomes" id="UP000826300"/>
    </source>
</evidence>
<reference evidence="1" key="1">
    <citation type="submission" date="2021-02" db="EMBL/GenBank/DDBJ databases">
        <title>Rhodobacter shimadae sp. nov., an aerobic anoxygenic phototrophic bacterium isolated from a hot spring.</title>
        <authorList>
            <person name="Muramatsu S."/>
            <person name="Haruta S."/>
            <person name="Hirose S."/>
            <person name="Hanada S."/>
        </authorList>
    </citation>
    <scope>NUCLEOTIDE SEQUENCE</scope>
    <source>
        <strain evidence="1">N10</strain>
    </source>
</reference>
<dbReference type="RefSeq" id="WP_220661539.1">
    <property type="nucleotide sequence ID" value="NZ_CP069370.1"/>
</dbReference>
<dbReference type="Proteomes" id="UP000826300">
    <property type="component" value="Chromosome"/>
</dbReference>